<dbReference type="InterPro" id="IPR042194">
    <property type="entry name" value="FHIPEP_1"/>
</dbReference>
<dbReference type="EMBL" id="ANAH02000006">
    <property type="protein sequence ID" value="EPX63022.1"/>
    <property type="molecule type" value="Genomic_DNA"/>
</dbReference>
<dbReference type="InterPro" id="IPR025505">
    <property type="entry name" value="FHIPEP_CS"/>
</dbReference>
<keyword evidence="6 8" id="KW-0472">Membrane</keyword>
<dbReference type="InterPro" id="IPR042193">
    <property type="entry name" value="FHIPEP_3"/>
</dbReference>
<evidence type="ECO:0000256" key="8">
    <source>
        <dbReference type="SAM" id="Phobius"/>
    </source>
</evidence>
<feature type="transmembrane region" description="Helical" evidence="8">
    <location>
        <begin position="241"/>
        <end position="268"/>
    </location>
</feature>
<evidence type="ECO:0000313" key="10">
    <source>
        <dbReference type="Proteomes" id="UP000011682"/>
    </source>
</evidence>
<dbReference type="GO" id="GO:0005886">
    <property type="term" value="C:plasma membrane"/>
    <property type="evidence" value="ECO:0007669"/>
    <property type="project" value="UniProtKB-SubCell"/>
</dbReference>
<dbReference type="Pfam" id="PF00771">
    <property type="entry name" value="FHIPEP"/>
    <property type="match status" value="1"/>
</dbReference>
<proteinExistence type="inferred from homology"/>
<protein>
    <submittedName>
        <fullName evidence="9">Flagellar biosynthesis protein FlhA</fullName>
    </submittedName>
</protein>
<dbReference type="PANTHER" id="PTHR30161">
    <property type="entry name" value="FLAGELLAR EXPORT PROTEIN, MEMBRANE FLHA SUBUNIT-RELATED"/>
    <property type="match status" value="1"/>
</dbReference>
<feature type="transmembrane region" description="Helical" evidence="8">
    <location>
        <begin position="209"/>
        <end position="229"/>
    </location>
</feature>
<evidence type="ECO:0000313" key="9">
    <source>
        <dbReference type="EMBL" id="EPX63022.1"/>
    </source>
</evidence>
<keyword evidence="10" id="KW-1185">Reference proteome</keyword>
<dbReference type="Proteomes" id="UP000011682">
    <property type="component" value="Unassembled WGS sequence"/>
</dbReference>
<dbReference type="InterPro" id="IPR001712">
    <property type="entry name" value="T3SS_FHIPEP"/>
</dbReference>
<dbReference type="PROSITE" id="PS00994">
    <property type="entry name" value="FHIPEP"/>
    <property type="match status" value="1"/>
</dbReference>
<feature type="transmembrane region" description="Helical" evidence="8">
    <location>
        <begin position="48"/>
        <end position="70"/>
    </location>
</feature>
<feature type="transmembrane region" description="Helical" evidence="8">
    <location>
        <begin position="82"/>
        <end position="103"/>
    </location>
</feature>
<feature type="transmembrane region" description="Helical" evidence="8">
    <location>
        <begin position="123"/>
        <end position="142"/>
    </location>
</feature>
<dbReference type="Gene3D" id="3.40.30.60">
    <property type="entry name" value="FHIPEP family, domain 1"/>
    <property type="match status" value="1"/>
</dbReference>
<accession>S9PKP1</accession>
<feature type="compositionally biased region" description="Low complexity" evidence="7">
    <location>
        <begin position="347"/>
        <end position="365"/>
    </location>
</feature>
<reference evidence="9" key="1">
    <citation type="submission" date="2013-05" db="EMBL/GenBank/DDBJ databases">
        <title>Genome assembly of Cystobacter fuscus DSM 2262.</title>
        <authorList>
            <person name="Sharma G."/>
            <person name="Khatri I."/>
            <person name="Kaur C."/>
            <person name="Mayilraj S."/>
            <person name="Subramanian S."/>
        </authorList>
    </citation>
    <scope>NUCLEOTIDE SEQUENCE [LARGE SCALE GENOMIC DNA]</scope>
    <source>
        <strain evidence="9">DSM 2262</strain>
    </source>
</reference>
<gene>
    <name evidence="9" type="ORF">D187_006432</name>
</gene>
<evidence type="ECO:0000256" key="4">
    <source>
        <dbReference type="ARBA" id="ARBA00022692"/>
    </source>
</evidence>
<dbReference type="PIRSF" id="PIRSF005419">
    <property type="entry name" value="FlhA"/>
    <property type="match status" value="1"/>
</dbReference>
<dbReference type="eggNOG" id="COG4789">
    <property type="taxonomic scope" value="Bacteria"/>
</dbReference>
<dbReference type="Gene3D" id="3.40.50.12790">
    <property type="entry name" value="FHIPEP family, domain 4"/>
    <property type="match status" value="1"/>
</dbReference>
<organism evidence="9 10">
    <name type="scientific">Cystobacter fuscus (strain ATCC 25194 / DSM 2262 / NBRC 100088 / M29)</name>
    <dbReference type="NCBI Taxonomy" id="1242864"/>
    <lineage>
        <taxon>Bacteria</taxon>
        <taxon>Pseudomonadati</taxon>
        <taxon>Myxococcota</taxon>
        <taxon>Myxococcia</taxon>
        <taxon>Myxococcales</taxon>
        <taxon>Cystobacterineae</taxon>
        <taxon>Archangiaceae</taxon>
        <taxon>Cystobacter</taxon>
    </lineage>
</organism>
<comment type="caution">
    <text evidence="9">The sequence shown here is derived from an EMBL/GenBank/DDBJ whole genome shotgun (WGS) entry which is preliminary data.</text>
</comment>
<comment type="subcellular location">
    <subcellularLocation>
        <location evidence="1">Cell membrane</location>
        <topology evidence="1">Multi-pass membrane protein</topology>
    </subcellularLocation>
</comment>
<dbReference type="GO" id="GO:0009306">
    <property type="term" value="P:protein secretion"/>
    <property type="evidence" value="ECO:0007669"/>
    <property type="project" value="InterPro"/>
</dbReference>
<feature type="transmembrane region" description="Helical" evidence="8">
    <location>
        <begin position="288"/>
        <end position="307"/>
    </location>
</feature>
<evidence type="ECO:0000256" key="7">
    <source>
        <dbReference type="SAM" id="MobiDB-lite"/>
    </source>
</evidence>
<keyword evidence="9" id="KW-0969">Cilium</keyword>
<keyword evidence="9" id="KW-0282">Flagellum</keyword>
<evidence type="ECO:0000256" key="3">
    <source>
        <dbReference type="ARBA" id="ARBA00022475"/>
    </source>
</evidence>
<dbReference type="Gene3D" id="1.10.8.540">
    <property type="entry name" value="FHIPEP family, domain 3"/>
    <property type="match status" value="1"/>
</dbReference>
<dbReference type="AlphaFoldDB" id="S9PKP1"/>
<sequence length="701" mass="73900">MEDPPRKAEVMNRLMKILLRARSSSDVVLAVAMVAVLGALIIPLPPWLLDLGLALNLVAAVSLLVAALQARDALKVTSFPTLLLFTTLFRLALNVSSTRLALADGHAGEIIQAFGEFVVRGDYVVGAVIFAILTLVQFLVVAKGAERVAEVSARFTLDAMPGKQMSIDADLRAGAIDQTRARRRRRDLERESQMFGAMDGAMKFVKGDVIAGLVIVLVNLLGGSCIGVLQNGMTVAEAASTYALIAIGDGLVSQIPSLCIAVAAGLVVTRVASEKEEDSLGSDIGAQIFGEARALWVVVALCGALAVMPGMPHLTFLCLGAALGGLAYVLPRLRSLSGEEPGAPGEASAGDDAKGAPGAPPQSAAAPVGVAPLTVDLAPDLTGLAQEQGGAFVHQVLNRIRDELFLELGVRVPGMRVRTGAAYLPPGTYRILVDEVPAGMGQVVPEMLYALAQPEELTFLEVTAEPVVEPFTGRPISRVPADSRARLELAQVPLRSAGELIAEHLRGVIRARAAGFLGVQEVRGLLDGLEAQAPTLVKEALQKVPLPLLTEVLRKLVDEQVSIRDLRAILEALVAPTTEGDAAALAERCRQALSRYLSHKFAPSGPLFAYLVDPEIEETLRSAGARGPAPAPERIAEILEGVKRIAAGGQTVLLTAPDVRRTLRKLCEGAFPDVAVLTYGELELQLQVRPLGRLAPVAPGP</sequence>
<name>S9PKP1_CYSF2</name>
<keyword evidence="3" id="KW-1003">Cell membrane</keyword>
<evidence type="ECO:0000256" key="2">
    <source>
        <dbReference type="ARBA" id="ARBA00008835"/>
    </source>
</evidence>
<evidence type="ECO:0000256" key="6">
    <source>
        <dbReference type="ARBA" id="ARBA00023136"/>
    </source>
</evidence>
<evidence type="ECO:0000256" key="5">
    <source>
        <dbReference type="ARBA" id="ARBA00022989"/>
    </source>
</evidence>
<dbReference type="InterPro" id="IPR042196">
    <property type="entry name" value="FHIPEP_4"/>
</dbReference>
<feature type="transmembrane region" description="Helical" evidence="8">
    <location>
        <begin position="21"/>
        <end position="42"/>
    </location>
</feature>
<comment type="similarity">
    <text evidence="2">Belongs to the FHIPEP (flagella/HR/invasion proteins export pore) family.</text>
</comment>
<keyword evidence="5 8" id="KW-1133">Transmembrane helix</keyword>
<evidence type="ECO:0000256" key="1">
    <source>
        <dbReference type="ARBA" id="ARBA00004651"/>
    </source>
</evidence>
<dbReference type="PRINTS" id="PR00949">
    <property type="entry name" value="TYPE3IMAPROT"/>
</dbReference>
<keyword evidence="4 8" id="KW-0812">Transmembrane</keyword>
<feature type="region of interest" description="Disordered" evidence="7">
    <location>
        <begin position="339"/>
        <end position="365"/>
    </location>
</feature>
<keyword evidence="9" id="KW-0966">Cell projection</keyword>